<gene>
    <name evidence="7" type="ORF">SCHPADRAFT_809104</name>
</gene>
<evidence type="ECO:0000256" key="2">
    <source>
        <dbReference type="ARBA" id="ARBA00022679"/>
    </source>
</evidence>
<dbReference type="InterPro" id="IPR011009">
    <property type="entry name" value="Kinase-like_dom_sf"/>
</dbReference>
<sequence length="94" mass="10669">IARFYAAELVTGVYFLHHHGIIHRDLKPENLLINRDGHLVISDFGLAHDVSSGCPTMYAGTPGYVAPEMHLHKRYSFEVDMWSVGCIVYEMMYG</sequence>
<dbReference type="PANTHER" id="PTHR24351">
    <property type="entry name" value="RIBOSOMAL PROTEIN S6 KINASE"/>
    <property type="match status" value="1"/>
</dbReference>
<organism evidence="7 8">
    <name type="scientific">Schizopora paradoxa</name>
    <dbReference type="NCBI Taxonomy" id="27342"/>
    <lineage>
        <taxon>Eukaryota</taxon>
        <taxon>Fungi</taxon>
        <taxon>Dikarya</taxon>
        <taxon>Basidiomycota</taxon>
        <taxon>Agaricomycotina</taxon>
        <taxon>Agaricomycetes</taxon>
        <taxon>Hymenochaetales</taxon>
        <taxon>Schizoporaceae</taxon>
        <taxon>Schizopora</taxon>
    </lineage>
</organism>
<evidence type="ECO:0000256" key="4">
    <source>
        <dbReference type="ARBA" id="ARBA00022777"/>
    </source>
</evidence>
<keyword evidence="4 7" id="KW-0418">Kinase</keyword>
<feature type="domain" description="Protein kinase" evidence="6">
    <location>
        <begin position="1"/>
        <end position="94"/>
    </location>
</feature>
<evidence type="ECO:0000256" key="3">
    <source>
        <dbReference type="ARBA" id="ARBA00022741"/>
    </source>
</evidence>
<dbReference type="Gene3D" id="1.10.510.10">
    <property type="entry name" value="Transferase(Phosphotransferase) domain 1"/>
    <property type="match status" value="1"/>
</dbReference>
<proteinExistence type="predicted"/>
<dbReference type="InterPro" id="IPR000719">
    <property type="entry name" value="Prot_kinase_dom"/>
</dbReference>
<dbReference type="GO" id="GO:0005524">
    <property type="term" value="F:ATP binding"/>
    <property type="evidence" value="ECO:0007669"/>
    <property type="project" value="UniProtKB-KW"/>
</dbReference>
<evidence type="ECO:0000313" key="7">
    <source>
        <dbReference type="EMBL" id="KLO13481.1"/>
    </source>
</evidence>
<dbReference type="Proteomes" id="UP000053477">
    <property type="component" value="Unassembled WGS sequence"/>
</dbReference>
<evidence type="ECO:0000313" key="8">
    <source>
        <dbReference type="Proteomes" id="UP000053477"/>
    </source>
</evidence>
<dbReference type="GO" id="GO:0004674">
    <property type="term" value="F:protein serine/threonine kinase activity"/>
    <property type="evidence" value="ECO:0007669"/>
    <property type="project" value="UniProtKB-KW"/>
</dbReference>
<dbReference type="STRING" id="27342.A0A0H2S9G7"/>
<reference evidence="7 8" key="1">
    <citation type="submission" date="2015-04" db="EMBL/GenBank/DDBJ databases">
        <title>Complete genome sequence of Schizopora paradoxa KUC8140, a cosmopolitan wood degrader in East Asia.</title>
        <authorList>
            <consortium name="DOE Joint Genome Institute"/>
            <person name="Min B."/>
            <person name="Park H."/>
            <person name="Jang Y."/>
            <person name="Kim J.-J."/>
            <person name="Kim K.H."/>
            <person name="Pangilinan J."/>
            <person name="Lipzen A."/>
            <person name="Riley R."/>
            <person name="Grigoriev I.V."/>
            <person name="Spatafora J.W."/>
            <person name="Choi I.-G."/>
        </authorList>
    </citation>
    <scope>NUCLEOTIDE SEQUENCE [LARGE SCALE GENOMIC DNA]</scope>
    <source>
        <strain evidence="7 8">KUC8140</strain>
    </source>
</reference>
<dbReference type="OrthoDB" id="4062651at2759"/>
<evidence type="ECO:0000256" key="1">
    <source>
        <dbReference type="ARBA" id="ARBA00022527"/>
    </source>
</evidence>
<keyword evidence="8" id="KW-1185">Reference proteome</keyword>
<dbReference type="Pfam" id="PF00069">
    <property type="entry name" value="Pkinase"/>
    <property type="match status" value="1"/>
</dbReference>
<evidence type="ECO:0000256" key="5">
    <source>
        <dbReference type="ARBA" id="ARBA00022840"/>
    </source>
</evidence>
<name>A0A0H2S9G7_9AGAM</name>
<dbReference type="PROSITE" id="PS50011">
    <property type="entry name" value="PROTEIN_KINASE_DOM"/>
    <property type="match status" value="1"/>
</dbReference>
<keyword evidence="2" id="KW-0808">Transferase</keyword>
<protein>
    <submittedName>
        <fullName evidence="7">Pkinase-domain-containing protein</fullName>
    </submittedName>
</protein>
<dbReference type="PROSITE" id="PS00108">
    <property type="entry name" value="PROTEIN_KINASE_ST"/>
    <property type="match status" value="1"/>
</dbReference>
<evidence type="ECO:0000259" key="6">
    <source>
        <dbReference type="PROSITE" id="PS50011"/>
    </source>
</evidence>
<keyword evidence="1" id="KW-0723">Serine/threonine-protein kinase</keyword>
<dbReference type="InParanoid" id="A0A0H2S9G7"/>
<dbReference type="AlphaFoldDB" id="A0A0H2S9G7"/>
<keyword evidence="3" id="KW-0547">Nucleotide-binding</keyword>
<feature type="non-terminal residue" evidence="7">
    <location>
        <position position="1"/>
    </location>
</feature>
<dbReference type="InterPro" id="IPR008271">
    <property type="entry name" value="Ser/Thr_kinase_AS"/>
</dbReference>
<dbReference type="EMBL" id="KQ085959">
    <property type="protein sequence ID" value="KLO13481.1"/>
    <property type="molecule type" value="Genomic_DNA"/>
</dbReference>
<feature type="non-terminal residue" evidence="7">
    <location>
        <position position="94"/>
    </location>
</feature>
<keyword evidence="5" id="KW-0067">ATP-binding</keyword>
<dbReference type="SMART" id="SM00220">
    <property type="entry name" value="S_TKc"/>
    <property type="match status" value="1"/>
</dbReference>
<accession>A0A0H2S9G7</accession>
<dbReference type="SUPFAM" id="SSF56112">
    <property type="entry name" value="Protein kinase-like (PK-like)"/>
    <property type="match status" value="1"/>
</dbReference>